<gene>
    <name evidence="3" type="ORF">DVR12_22880</name>
</gene>
<sequence length="733" mass="81869">MKQSILLLLFLLQSTFLLAKSPVKEFTRITDDTIPDFVSRELNYDANAKWLKYNGKYYFNYSQENNITITGMPENAVPTILKGLSIVHKIGNGHSEDSIIPIPEVGRHGAVFKEGKFAIQLSSIISAANLKENDQFEVSLINPNKTDEGFKATFIYRTKPKVETTPKTENTNCDLVAPYFIPTAQTENYWRSQGQIGTGQHPHPILEKQTGWALVYNYSNVDPVAAYKRVWGKVNTGSVAIPMAKGNTSNSISGLTNVEDKNELNEKVNSKVQELEKEKIKVTEKYMVAGHTSKARKEAVKELGKIDESISFLKSISNPAYSAAPTSYLPYNVVPPFSNAKHVKHFAPTVSRDLLISVSNFHPYRDSFSLAISYNDNFMDQAQLFTSTFAGLLGNNASSEASKTDDKDKKTTLQSAKVSECSPLEKFTVLRNDLKTYYMQKFKTEQLKLEEIERGLSFIRLRMADSVLKISNASEQAIIKRGQDLLDEQKTYTASLSAYLDMVNDAAYWFGKISHYSFFDTRKIRIRNQDEINITLNKYRDGVLVTPQYEALRTYKTSGGFKLDFSVGLFGSALMDLSYAAVTTPYIDTIRFRDPSGAVRTDTMGIDSTNRYKITKDGKGNFNIGPAVLMHFYWRTGIDINVGGTVGLSINQSGQPRYLLGGSLLLGRDSRWVISYGGAFGTVKALGTGLNEGDLVKSDKLNNNQVPLIDKWSSSWFFSVSFNFAGFSLGSNK</sequence>
<dbReference type="EMBL" id="QPMM01000013">
    <property type="protein sequence ID" value="RFS19482.1"/>
    <property type="molecule type" value="Genomic_DNA"/>
</dbReference>
<proteinExistence type="predicted"/>
<keyword evidence="4" id="KW-1185">Reference proteome</keyword>
<protein>
    <submittedName>
        <fullName evidence="3">Uncharacterized protein</fullName>
    </submittedName>
</protein>
<comment type="caution">
    <text evidence="3">The sequence shown here is derived from an EMBL/GenBank/DDBJ whole genome shotgun (WGS) entry which is preliminary data.</text>
</comment>
<name>A0A3E1Y4C9_9BACT</name>
<dbReference type="OrthoDB" id="672984at2"/>
<dbReference type="AlphaFoldDB" id="A0A3E1Y4C9"/>
<feature type="signal peptide" evidence="2">
    <location>
        <begin position="1"/>
        <end position="19"/>
    </location>
</feature>
<keyword evidence="1" id="KW-0175">Coiled coil</keyword>
<organism evidence="3 4">
    <name type="scientific">Chitinophaga silvatica</name>
    <dbReference type="NCBI Taxonomy" id="2282649"/>
    <lineage>
        <taxon>Bacteria</taxon>
        <taxon>Pseudomonadati</taxon>
        <taxon>Bacteroidota</taxon>
        <taxon>Chitinophagia</taxon>
        <taxon>Chitinophagales</taxon>
        <taxon>Chitinophagaceae</taxon>
        <taxon>Chitinophaga</taxon>
    </lineage>
</organism>
<evidence type="ECO:0000256" key="2">
    <source>
        <dbReference type="SAM" id="SignalP"/>
    </source>
</evidence>
<evidence type="ECO:0000256" key="1">
    <source>
        <dbReference type="SAM" id="Coils"/>
    </source>
</evidence>
<dbReference type="Proteomes" id="UP000260644">
    <property type="component" value="Unassembled WGS sequence"/>
</dbReference>
<evidence type="ECO:0000313" key="4">
    <source>
        <dbReference type="Proteomes" id="UP000260644"/>
    </source>
</evidence>
<keyword evidence="2" id="KW-0732">Signal</keyword>
<accession>A0A3E1Y4C9</accession>
<dbReference type="RefSeq" id="WP_116978136.1">
    <property type="nucleotide sequence ID" value="NZ_QPMM01000013.1"/>
</dbReference>
<feature type="chain" id="PRO_5017787664" evidence="2">
    <location>
        <begin position="20"/>
        <end position="733"/>
    </location>
</feature>
<evidence type="ECO:0000313" key="3">
    <source>
        <dbReference type="EMBL" id="RFS19482.1"/>
    </source>
</evidence>
<feature type="coiled-coil region" evidence="1">
    <location>
        <begin position="258"/>
        <end position="285"/>
    </location>
</feature>
<reference evidence="3 4" key="1">
    <citation type="submission" date="2018-07" db="EMBL/GenBank/DDBJ databases">
        <title>Chitinophaga K2CV101002-2 sp. nov., isolated from a monsoon evergreen broad-leaved forest soil.</title>
        <authorList>
            <person name="Lv Y."/>
        </authorList>
    </citation>
    <scope>NUCLEOTIDE SEQUENCE [LARGE SCALE GENOMIC DNA]</scope>
    <source>
        <strain evidence="3 4">GDMCC 1.1288</strain>
    </source>
</reference>